<comment type="caution">
    <text evidence="4">The sequence shown here is derived from an EMBL/GenBank/DDBJ whole genome shotgun (WGS) entry which is preliminary data.</text>
</comment>
<dbReference type="PANTHER" id="PTHR24096:SF149">
    <property type="entry name" value="AMP-BINDING DOMAIN-CONTAINING PROTEIN-RELATED"/>
    <property type="match status" value="1"/>
</dbReference>
<protein>
    <submittedName>
        <fullName evidence="4">Acyl--CoA ligase</fullName>
    </submittedName>
</protein>
<evidence type="ECO:0000313" key="5">
    <source>
        <dbReference type="Proteomes" id="UP000580130"/>
    </source>
</evidence>
<dbReference type="SUPFAM" id="SSF56801">
    <property type="entry name" value="Acetyl-CoA synthetase-like"/>
    <property type="match status" value="1"/>
</dbReference>
<reference evidence="4 5" key="1">
    <citation type="submission" date="2020-04" db="EMBL/GenBank/DDBJ databases">
        <authorList>
            <person name="Hitch T.C.A."/>
            <person name="Wylensek D."/>
            <person name="Clavel T."/>
        </authorList>
    </citation>
    <scope>NUCLEOTIDE SEQUENCE [LARGE SCALE GENOMIC DNA]</scope>
    <source>
        <strain evidence="4 5">BSM-383-APC-5F</strain>
    </source>
</reference>
<name>A0A848CMG7_9FIRM</name>
<dbReference type="PANTHER" id="PTHR24096">
    <property type="entry name" value="LONG-CHAIN-FATTY-ACID--COA LIGASE"/>
    <property type="match status" value="1"/>
</dbReference>
<keyword evidence="2 4" id="KW-0436">Ligase</keyword>
<comment type="similarity">
    <text evidence="1">Belongs to the ATP-dependent AMP-binding enzyme family.</text>
</comment>
<dbReference type="RefSeq" id="WP_168933534.1">
    <property type="nucleotide sequence ID" value="NZ_CP173381.1"/>
</dbReference>
<gene>
    <name evidence="4" type="ORF">HF855_06630</name>
</gene>
<dbReference type="Proteomes" id="UP000580130">
    <property type="component" value="Unassembled WGS sequence"/>
</dbReference>
<evidence type="ECO:0000259" key="3">
    <source>
        <dbReference type="Pfam" id="PF00501"/>
    </source>
</evidence>
<sequence>MEYTVGYGMTELGATVCTNMNRCNQSGSLGIPLPKVNVKIINPETEEELGYGEKGEICFSSPSIMQEYVKDIKETEKAIWIKNGEKWIHIGDLGYVEKDGFLYFAGRIKRIYITRGADGIVYKLFPDRIENVLKNVKG</sequence>
<organism evidence="4 5">
    <name type="scientific">Dorea formicigenerans</name>
    <dbReference type="NCBI Taxonomy" id="39486"/>
    <lineage>
        <taxon>Bacteria</taxon>
        <taxon>Bacillati</taxon>
        <taxon>Bacillota</taxon>
        <taxon>Clostridia</taxon>
        <taxon>Lachnospirales</taxon>
        <taxon>Lachnospiraceae</taxon>
        <taxon>Dorea</taxon>
    </lineage>
</organism>
<accession>A0A848CMG7</accession>
<dbReference type="AlphaFoldDB" id="A0A848CMG7"/>
<proteinExistence type="inferred from homology"/>
<dbReference type="EMBL" id="JABAFX010000012">
    <property type="protein sequence ID" value="NME57108.1"/>
    <property type="molecule type" value="Genomic_DNA"/>
</dbReference>
<evidence type="ECO:0000256" key="1">
    <source>
        <dbReference type="ARBA" id="ARBA00006432"/>
    </source>
</evidence>
<dbReference type="Pfam" id="PF00501">
    <property type="entry name" value="AMP-binding"/>
    <property type="match status" value="1"/>
</dbReference>
<dbReference type="Gene3D" id="3.40.50.12780">
    <property type="entry name" value="N-terminal domain of ligase-like"/>
    <property type="match status" value="1"/>
</dbReference>
<dbReference type="InterPro" id="IPR042099">
    <property type="entry name" value="ANL_N_sf"/>
</dbReference>
<evidence type="ECO:0000256" key="2">
    <source>
        <dbReference type="ARBA" id="ARBA00022598"/>
    </source>
</evidence>
<evidence type="ECO:0000313" key="4">
    <source>
        <dbReference type="EMBL" id="NME57108.1"/>
    </source>
</evidence>
<feature type="domain" description="AMP-dependent synthetase/ligase" evidence="3">
    <location>
        <begin position="5"/>
        <end position="68"/>
    </location>
</feature>
<dbReference type="GO" id="GO:0016405">
    <property type="term" value="F:CoA-ligase activity"/>
    <property type="evidence" value="ECO:0007669"/>
    <property type="project" value="TreeGrafter"/>
</dbReference>
<dbReference type="InterPro" id="IPR000873">
    <property type="entry name" value="AMP-dep_synth/lig_dom"/>
</dbReference>